<dbReference type="Proteomes" id="UP000275408">
    <property type="component" value="Unassembled WGS sequence"/>
</dbReference>
<evidence type="ECO:0000259" key="2">
    <source>
        <dbReference type="PROSITE" id="PS50835"/>
    </source>
</evidence>
<dbReference type="InterPro" id="IPR003598">
    <property type="entry name" value="Ig_sub2"/>
</dbReference>
<dbReference type="AlphaFoldDB" id="A0A3M6US86"/>
<dbReference type="InterPro" id="IPR007110">
    <property type="entry name" value="Ig-like_dom"/>
</dbReference>
<dbReference type="Gene3D" id="3.50.4.10">
    <property type="entry name" value="Hepatocyte Growth Factor"/>
    <property type="match status" value="1"/>
</dbReference>
<dbReference type="SUPFAM" id="SSF57414">
    <property type="entry name" value="Hairpin loop containing domain-like"/>
    <property type="match status" value="1"/>
</dbReference>
<evidence type="ECO:0000256" key="1">
    <source>
        <dbReference type="SAM" id="MobiDB-lite"/>
    </source>
</evidence>
<dbReference type="Pfam" id="PF07679">
    <property type="entry name" value="I-set"/>
    <property type="match status" value="1"/>
</dbReference>
<dbReference type="InterPro" id="IPR003609">
    <property type="entry name" value="Pan_app"/>
</dbReference>
<dbReference type="PANTHER" id="PTHR47635">
    <property type="entry name" value="CUB DOMAIN-CONTAINING PROTEIN"/>
    <property type="match status" value="1"/>
</dbReference>
<sequence length="647" mass="72250">METRKIPDSDITASTEFNVNHAAYLARLELRPQSAKNGDPPIPIAVYPLNGEFGTRDLGPHQNSPGIPYNVQLAPGPFGQPSGSIRFAGTPFSYIEFPNNGGLDTRFSLTILLWVFPENVDGPMINYGTKYSSVHFWIDNGETWARLMERRGGVSGVVLRNSLNHHSWNFIGFSYDYVTGVQRVWNDGKVCDAANVGQFELKTQEVIRMGVKDGDPRFLKGRISCFQVYDKALTEREVQAVRGLCFRKVPSNPVAFFPLNGQYETTDASHSHNPPGEASNVELASGPDGNMGGSHQFWGNLTSFIQFPNFGGLDTRYSMTLLAWIYHEQRKGPILNYFSIGYYGVRFMVSEQGYFFVELRSSENTTLKILEGSVLQHKTWHFVGSSYNYVSGEFTIWLNGSVDNRTIVDTPVELATQESAFMGATSNSQFKGRISCLQLYDRVLSVLEIEDAKQLCSTTVRFTLFYAIGRSNRNQTVYVGEAVELKCDAISNKTVQWSKDGAVLQSKTTGYGTSLLIGSVQYSDEGMYTCEVINKAGAIDASYNVAMRVKDFFEEDAILTSHKADWLLTGHVMASERSVDNSLQCMQHCANSANGHCRSFNYNRVTGECQLNNATGHAQKSADRLKTKIGYSHYYEADRPRNIMVFP</sequence>
<dbReference type="InterPro" id="IPR013783">
    <property type="entry name" value="Ig-like_fold"/>
</dbReference>
<dbReference type="SUPFAM" id="SSF48726">
    <property type="entry name" value="Immunoglobulin"/>
    <property type="match status" value="1"/>
</dbReference>
<evidence type="ECO:0000313" key="3">
    <source>
        <dbReference type="EMBL" id="RMX56563.1"/>
    </source>
</evidence>
<feature type="region of interest" description="Disordered" evidence="1">
    <location>
        <begin position="266"/>
        <end position="285"/>
    </location>
</feature>
<dbReference type="SMART" id="SM00473">
    <property type="entry name" value="PAN_AP"/>
    <property type="match status" value="1"/>
</dbReference>
<dbReference type="InterPro" id="IPR036179">
    <property type="entry name" value="Ig-like_dom_sf"/>
</dbReference>
<keyword evidence="4" id="KW-1185">Reference proteome</keyword>
<dbReference type="CDD" id="cd01099">
    <property type="entry name" value="PAN_AP_HGF"/>
    <property type="match status" value="1"/>
</dbReference>
<comment type="caution">
    <text evidence="3">The sequence shown here is derived from an EMBL/GenBank/DDBJ whole genome shotgun (WGS) entry which is preliminary data.</text>
</comment>
<dbReference type="EMBL" id="RCHS01000828">
    <property type="protein sequence ID" value="RMX56563.1"/>
    <property type="molecule type" value="Genomic_DNA"/>
</dbReference>
<accession>A0A3M6US86</accession>
<dbReference type="InterPro" id="IPR013320">
    <property type="entry name" value="ConA-like_dom_sf"/>
</dbReference>
<evidence type="ECO:0000313" key="4">
    <source>
        <dbReference type="Proteomes" id="UP000275408"/>
    </source>
</evidence>
<dbReference type="InterPro" id="IPR013098">
    <property type="entry name" value="Ig_I-set"/>
</dbReference>
<dbReference type="SUPFAM" id="SSF49899">
    <property type="entry name" value="Concanavalin A-like lectins/glucanases"/>
    <property type="match status" value="2"/>
</dbReference>
<dbReference type="SMART" id="SM00409">
    <property type="entry name" value="IG"/>
    <property type="match status" value="1"/>
</dbReference>
<feature type="domain" description="Ig-like" evidence="2">
    <location>
        <begin position="480"/>
        <end position="546"/>
    </location>
</feature>
<reference evidence="3 4" key="1">
    <citation type="journal article" date="2018" name="Sci. Rep.">
        <title>Comparative analysis of the Pocillopora damicornis genome highlights role of immune system in coral evolution.</title>
        <authorList>
            <person name="Cunning R."/>
            <person name="Bay R.A."/>
            <person name="Gillette P."/>
            <person name="Baker A.C."/>
            <person name="Traylor-Knowles N."/>
        </authorList>
    </citation>
    <scope>NUCLEOTIDE SEQUENCE [LARGE SCALE GENOMIC DNA]</scope>
    <source>
        <strain evidence="3">RSMAS</strain>
        <tissue evidence="3">Whole animal</tissue>
    </source>
</reference>
<organism evidence="3 4">
    <name type="scientific">Pocillopora damicornis</name>
    <name type="common">Cauliflower coral</name>
    <name type="synonym">Millepora damicornis</name>
    <dbReference type="NCBI Taxonomy" id="46731"/>
    <lineage>
        <taxon>Eukaryota</taxon>
        <taxon>Metazoa</taxon>
        <taxon>Cnidaria</taxon>
        <taxon>Anthozoa</taxon>
        <taxon>Hexacorallia</taxon>
        <taxon>Scleractinia</taxon>
        <taxon>Astrocoeniina</taxon>
        <taxon>Pocilloporidae</taxon>
        <taxon>Pocillopora</taxon>
    </lineage>
</organism>
<dbReference type="Gene3D" id="2.60.120.200">
    <property type="match status" value="2"/>
</dbReference>
<dbReference type="PROSITE" id="PS50835">
    <property type="entry name" value="IG_LIKE"/>
    <property type="match status" value="1"/>
</dbReference>
<protein>
    <recommendedName>
        <fullName evidence="2">Ig-like domain-containing protein</fullName>
    </recommendedName>
</protein>
<dbReference type="PANTHER" id="PTHR47635:SF2">
    <property type="entry name" value="LAMG-LIKE JELLYROLL FOLD DOMAIN-CONTAINING PROTEIN"/>
    <property type="match status" value="1"/>
</dbReference>
<dbReference type="Gene3D" id="2.60.40.10">
    <property type="entry name" value="Immunoglobulins"/>
    <property type="match status" value="1"/>
</dbReference>
<dbReference type="SMART" id="SM00408">
    <property type="entry name" value="IGc2"/>
    <property type="match status" value="1"/>
</dbReference>
<dbReference type="InterPro" id="IPR003599">
    <property type="entry name" value="Ig_sub"/>
</dbReference>
<dbReference type="Pfam" id="PF00024">
    <property type="entry name" value="PAN_1"/>
    <property type="match status" value="1"/>
</dbReference>
<proteinExistence type="predicted"/>
<name>A0A3M6US86_POCDA</name>
<gene>
    <name evidence="3" type="ORF">pdam_00007202</name>
</gene>
<dbReference type="Pfam" id="PF13385">
    <property type="entry name" value="Laminin_G_3"/>
    <property type="match status" value="2"/>
</dbReference>
<dbReference type="OrthoDB" id="5961158at2759"/>